<dbReference type="InterPro" id="IPR037185">
    <property type="entry name" value="EmrE-like"/>
</dbReference>
<keyword evidence="5 7" id="KW-1133">Transmembrane helix</keyword>
<evidence type="ECO:0000256" key="1">
    <source>
        <dbReference type="ARBA" id="ARBA00004651"/>
    </source>
</evidence>
<keyword evidence="6 7" id="KW-0472">Membrane</keyword>
<dbReference type="Proteomes" id="UP000707356">
    <property type="component" value="Unassembled WGS sequence"/>
</dbReference>
<dbReference type="Pfam" id="PF00892">
    <property type="entry name" value="EamA"/>
    <property type="match status" value="2"/>
</dbReference>
<dbReference type="PANTHER" id="PTHR42920">
    <property type="entry name" value="OS03G0707200 PROTEIN-RELATED"/>
    <property type="match status" value="1"/>
</dbReference>
<dbReference type="AlphaFoldDB" id="A0A951P992"/>
<proteinExistence type="inferred from homology"/>
<feature type="transmembrane region" description="Helical" evidence="7">
    <location>
        <begin position="97"/>
        <end position="116"/>
    </location>
</feature>
<dbReference type="PANTHER" id="PTHR42920:SF5">
    <property type="entry name" value="EAMA DOMAIN-CONTAINING PROTEIN"/>
    <property type="match status" value="1"/>
</dbReference>
<protein>
    <submittedName>
        <fullName evidence="9">DMT family transporter</fullName>
    </submittedName>
</protein>
<keyword evidence="4 7" id="KW-0812">Transmembrane</keyword>
<evidence type="ECO:0000313" key="9">
    <source>
        <dbReference type="EMBL" id="MBW4465441.1"/>
    </source>
</evidence>
<organism evidence="9 10">
    <name type="scientific">Pegethrix bostrychoides GSE-TBD4-15B</name>
    <dbReference type="NCBI Taxonomy" id="2839662"/>
    <lineage>
        <taxon>Bacteria</taxon>
        <taxon>Bacillati</taxon>
        <taxon>Cyanobacteriota</taxon>
        <taxon>Cyanophyceae</taxon>
        <taxon>Oculatellales</taxon>
        <taxon>Oculatellaceae</taxon>
        <taxon>Pegethrix</taxon>
    </lineage>
</organism>
<accession>A0A951P992</accession>
<evidence type="ECO:0000256" key="2">
    <source>
        <dbReference type="ARBA" id="ARBA00007362"/>
    </source>
</evidence>
<feature type="transmembrane region" description="Helical" evidence="7">
    <location>
        <begin position="175"/>
        <end position="194"/>
    </location>
</feature>
<feature type="domain" description="EamA" evidence="8">
    <location>
        <begin position="9"/>
        <end position="138"/>
    </location>
</feature>
<dbReference type="SUPFAM" id="SSF103481">
    <property type="entry name" value="Multidrug resistance efflux transporter EmrE"/>
    <property type="match status" value="2"/>
</dbReference>
<evidence type="ECO:0000256" key="4">
    <source>
        <dbReference type="ARBA" id="ARBA00022692"/>
    </source>
</evidence>
<feature type="transmembrane region" description="Helical" evidence="7">
    <location>
        <begin position="214"/>
        <end position="233"/>
    </location>
</feature>
<dbReference type="GO" id="GO:0005886">
    <property type="term" value="C:plasma membrane"/>
    <property type="evidence" value="ECO:0007669"/>
    <property type="project" value="UniProtKB-SubCell"/>
</dbReference>
<sequence length="299" mass="32067">MKSRTHLRSLLLLLLTTLIWGSTFPLLKDMVTTLPPALLIGSRFLVAALAFLPCCALPNLPPLTLGLLRDGSRLGLVAFISFLAQVVGLETVSANRAAFITGLNVVMVPLLGWLLGRGISLKVFAAALLAFGGIAVMSGQTGTLGSGDLWILVCAFSYAVYILLTEAVTARHSPIQLTAVQLITIALLGIAWTLWTLPLDNLATLVVQQLRPHWVALVYLGLIATALTTWMQVTAQRHLSATEAAILYSLEPVFAALFSFWWLAERLSLREGMGAMLVLVAMIWSQLGNSAAEPAKPAG</sequence>
<evidence type="ECO:0000256" key="3">
    <source>
        <dbReference type="ARBA" id="ARBA00022475"/>
    </source>
</evidence>
<comment type="subcellular location">
    <subcellularLocation>
        <location evidence="1">Cell membrane</location>
        <topology evidence="1">Multi-pass membrane protein</topology>
    </subcellularLocation>
</comment>
<feature type="transmembrane region" description="Helical" evidence="7">
    <location>
        <begin position="123"/>
        <end position="143"/>
    </location>
</feature>
<reference evidence="9" key="2">
    <citation type="journal article" date="2022" name="Microbiol. Resour. Announc.">
        <title>Metagenome Sequencing to Explore Phylogenomics of Terrestrial Cyanobacteria.</title>
        <authorList>
            <person name="Ward R.D."/>
            <person name="Stajich J.E."/>
            <person name="Johansen J.R."/>
            <person name="Huntemann M."/>
            <person name="Clum A."/>
            <person name="Foster B."/>
            <person name="Foster B."/>
            <person name="Roux S."/>
            <person name="Palaniappan K."/>
            <person name="Varghese N."/>
            <person name="Mukherjee S."/>
            <person name="Reddy T.B.K."/>
            <person name="Daum C."/>
            <person name="Copeland A."/>
            <person name="Chen I.A."/>
            <person name="Ivanova N.N."/>
            <person name="Kyrpides N.C."/>
            <person name="Shapiro N."/>
            <person name="Eloe-Fadrosh E.A."/>
            <person name="Pietrasiak N."/>
        </authorList>
    </citation>
    <scope>NUCLEOTIDE SEQUENCE</scope>
    <source>
        <strain evidence="9">GSE-TBD4-15B</strain>
    </source>
</reference>
<keyword evidence="3" id="KW-1003">Cell membrane</keyword>
<dbReference type="EMBL" id="JAHHHV010000043">
    <property type="protein sequence ID" value="MBW4465441.1"/>
    <property type="molecule type" value="Genomic_DNA"/>
</dbReference>
<evidence type="ECO:0000256" key="6">
    <source>
        <dbReference type="ARBA" id="ARBA00023136"/>
    </source>
</evidence>
<dbReference type="InterPro" id="IPR051258">
    <property type="entry name" value="Diverse_Substrate_Transporter"/>
</dbReference>
<evidence type="ECO:0000256" key="5">
    <source>
        <dbReference type="ARBA" id="ARBA00022989"/>
    </source>
</evidence>
<feature type="domain" description="EamA" evidence="8">
    <location>
        <begin position="146"/>
        <end position="283"/>
    </location>
</feature>
<feature type="transmembrane region" description="Helical" evidence="7">
    <location>
        <begin position="72"/>
        <end position="91"/>
    </location>
</feature>
<feature type="transmembrane region" description="Helical" evidence="7">
    <location>
        <begin position="37"/>
        <end position="60"/>
    </location>
</feature>
<gene>
    <name evidence="9" type="ORF">KME07_08370</name>
</gene>
<reference evidence="9" key="1">
    <citation type="submission" date="2021-05" db="EMBL/GenBank/DDBJ databases">
        <authorList>
            <person name="Pietrasiak N."/>
            <person name="Ward R."/>
            <person name="Stajich J.E."/>
            <person name="Kurbessoian T."/>
        </authorList>
    </citation>
    <scope>NUCLEOTIDE SEQUENCE</scope>
    <source>
        <strain evidence="9">GSE-TBD4-15B</strain>
    </source>
</reference>
<evidence type="ECO:0000259" key="8">
    <source>
        <dbReference type="Pfam" id="PF00892"/>
    </source>
</evidence>
<dbReference type="InterPro" id="IPR000620">
    <property type="entry name" value="EamA_dom"/>
</dbReference>
<evidence type="ECO:0000256" key="7">
    <source>
        <dbReference type="SAM" id="Phobius"/>
    </source>
</evidence>
<comment type="similarity">
    <text evidence="2">Belongs to the EamA transporter family.</text>
</comment>
<evidence type="ECO:0000313" key="10">
    <source>
        <dbReference type="Proteomes" id="UP000707356"/>
    </source>
</evidence>
<name>A0A951P992_9CYAN</name>
<comment type="caution">
    <text evidence="9">The sequence shown here is derived from an EMBL/GenBank/DDBJ whole genome shotgun (WGS) entry which is preliminary data.</text>
</comment>
<feature type="transmembrane region" description="Helical" evidence="7">
    <location>
        <begin position="245"/>
        <end position="263"/>
    </location>
</feature>
<feature type="transmembrane region" description="Helical" evidence="7">
    <location>
        <begin position="149"/>
        <end position="168"/>
    </location>
</feature>